<accession>M1WLW8</accession>
<dbReference type="Proteomes" id="UP000011724">
    <property type="component" value="Chromosome"/>
</dbReference>
<evidence type="ECO:0000313" key="3">
    <source>
        <dbReference type="Proteomes" id="UP000011724"/>
    </source>
</evidence>
<evidence type="ECO:0000313" key="2">
    <source>
        <dbReference type="EMBL" id="CCH48585.1"/>
    </source>
</evidence>
<proteinExistence type="predicted"/>
<dbReference type="STRING" id="1322246.BN4_11348"/>
<dbReference type="HOGENOM" id="CLU_3134917_0_0_7"/>
<sequence>MNCTECDGKIHKLDKRIGGLVCIALGLVTSLSVSMDNPFHCTRLDTFTV</sequence>
<keyword evidence="1" id="KW-0472">Membrane</keyword>
<keyword evidence="1" id="KW-0812">Transmembrane</keyword>
<reference evidence="2 3" key="1">
    <citation type="journal article" date="2013" name="PLoS ONE">
        <title>The first genomic and proteomic characterization of a deep-sea sulfate reducer: insights into the piezophilic lifestyle of Desulfovibrio piezophilus.</title>
        <authorList>
            <person name="Pradel N."/>
            <person name="Ji B."/>
            <person name="Gimenez G."/>
            <person name="Talla E."/>
            <person name="Lenoble P."/>
            <person name="Garel M."/>
            <person name="Tamburini C."/>
            <person name="Fourquet P."/>
            <person name="Lebrun R."/>
            <person name="Bertin P."/>
            <person name="Denis Y."/>
            <person name="Pophillat M."/>
            <person name="Barbe V."/>
            <person name="Ollivier B."/>
            <person name="Dolla A."/>
        </authorList>
    </citation>
    <scope>NUCLEOTIDE SEQUENCE [LARGE SCALE GENOMIC DNA]</scope>
    <source>
        <strain evidence="3">DSM 10523 / SB164P1</strain>
    </source>
</reference>
<protein>
    <submittedName>
        <fullName evidence="2">Uncharacterized protein</fullName>
    </submittedName>
</protein>
<keyword evidence="3" id="KW-1185">Reference proteome</keyword>
<organism evidence="2 3">
    <name type="scientific">Pseudodesulfovibrio piezophilus (strain DSM 21447 / JCM 15486 / C1TLV30)</name>
    <name type="common">Desulfovibrio piezophilus</name>
    <dbReference type="NCBI Taxonomy" id="1322246"/>
    <lineage>
        <taxon>Bacteria</taxon>
        <taxon>Pseudomonadati</taxon>
        <taxon>Thermodesulfobacteriota</taxon>
        <taxon>Desulfovibrionia</taxon>
        <taxon>Desulfovibrionales</taxon>
        <taxon>Desulfovibrionaceae</taxon>
    </lineage>
</organism>
<dbReference type="EMBL" id="FO203427">
    <property type="protein sequence ID" value="CCH48585.1"/>
    <property type="molecule type" value="Genomic_DNA"/>
</dbReference>
<name>M1WLW8_PSEP2</name>
<keyword evidence="1" id="KW-1133">Transmembrane helix</keyword>
<dbReference type="AlphaFoldDB" id="M1WLW8"/>
<dbReference type="KEGG" id="dpi:BN4_11348"/>
<gene>
    <name evidence="2" type="ordered locus">BN4_11348</name>
</gene>
<reference evidence="3" key="2">
    <citation type="journal article" date="2013" name="Stand. Genomic Sci.">
        <title>Complete genome sequence of Desulfocapsa sulfexigens, a marine deltaproteobacterium specialized in disproportionating inorganic sulfur compounds.</title>
        <authorList>
            <person name="Finster K.W."/>
            <person name="Kjeldsen K.U."/>
            <person name="Kube M."/>
            <person name="Reinhardt R."/>
            <person name="Mussmann M."/>
            <person name="Amann R."/>
            <person name="Schreiber L."/>
        </authorList>
    </citation>
    <scope>NUCLEOTIDE SEQUENCE [LARGE SCALE GENOMIC DNA]</scope>
    <source>
        <strain evidence="3">DSM 10523 / SB164P1</strain>
    </source>
</reference>
<feature type="transmembrane region" description="Helical" evidence="1">
    <location>
        <begin position="17"/>
        <end position="35"/>
    </location>
</feature>
<evidence type="ECO:0000256" key="1">
    <source>
        <dbReference type="SAM" id="Phobius"/>
    </source>
</evidence>